<comment type="caution">
    <text evidence="2">The sequence shown here is derived from an EMBL/GenBank/DDBJ whole genome shotgun (WGS) entry which is preliminary data.</text>
</comment>
<gene>
    <name evidence="2" type="ORF">CP49_41330</name>
</gene>
<reference evidence="2 3" key="1">
    <citation type="submission" date="2014-03" db="EMBL/GenBank/DDBJ databases">
        <title>Bradyrhizobium valentinum sp. nov., isolated from effective nodules of Lupinus mariae-josephae, a lupine endemic of basic-lime soils in Eastern Spain.</title>
        <authorList>
            <person name="Duran D."/>
            <person name="Rey L."/>
            <person name="Navarro A."/>
            <person name="Busquets A."/>
            <person name="Imperial J."/>
            <person name="Ruiz-Argueso T."/>
        </authorList>
    </citation>
    <scope>NUCLEOTIDE SEQUENCE [LARGE SCALE GENOMIC DNA]</scope>
    <source>
        <strain evidence="2 3">LmjM3</strain>
    </source>
</reference>
<evidence type="ECO:0000256" key="1">
    <source>
        <dbReference type="SAM" id="MobiDB-lite"/>
    </source>
</evidence>
<sequence>MTRAWFPFVLAMNSLRRTIGARDMYPFVLTGPVIGKLAFIHELAQRERSVLLPAAAAGKGDSRPGDVPLKQSRF</sequence>
<dbReference type="STRING" id="1518501.CQ10_08250"/>
<dbReference type="AlphaFoldDB" id="A0A0R3LAQ0"/>
<dbReference type="Proteomes" id="UP000051913">
    <property type="component" value="Unassembled WGS sequence"/>
</dbReference>
<evidence type="ECO:0000313" key="3">
    <source>
        <dbReference type="Proteomes" id="UP000051913"/>
    </source>
</evidence>
<dbReference type="EMBL" id="LLXX01000154">
    <property type="protein sequence ID" value="KRR01958.1"/>
    <property type="molecule type" value="Genomic_DNA"/>
</dbReference>
<name>A0A0R3LAQ0_9BRAD</name>
<organism evidence="2 3">
    <name type="scientific">Bradyrhizobium valentinum</name>
    <dbReference type="NCBI Taxonomy" id="1518501"/>
    <lineage>
        <taxon>Bacteria</taxon>
        <taxon>Pseudomonadati</taxon>
        <taxon>Pseudomonadota</taxon>
        <taxon>Alphaproteobacteria</taxon>
        <taxon>Hyphomicrobiales</taxon>
        <taxon>Nitrobacteraceae</taxon>
        <taxon>Bradyrhizobium</taxon>
    </lineage>
</organism>
<evidence type="ECO:0000313" key="2">
    <source>
        <dbReference type="EMBL" id="KRR01958.1"/>
    </source>
</evidence>
<feature type="region of interest" description="Disordered" evidence="1">
    <location>
        <begin position="55"/>
        <end position="74"/>
    </location>
</feature>
<protein>
    <submittedName>
        <fullName evidence="2">Uncharacterized protein</fullName>
    </submittedName>
</protein>
<proteinExistence type="predicted"/>
<dbReference type="Pfam" id="PF15887">
    <property type="entry name" value="Peptidase_Mx"/>
    <property type="match status" value="1"/>
</dbReference>
<keyword evidence="3" id="KW-1185">Reference proteome</keyword>
<dbReference type="InterPro" id="IPR031321">
    <property type="entry name" value="UCP012641"/>
</dbReference>
<accession>A0A0R3LAQ0</accession>